<keyword evidence="3" id="KW-0812">Transmembrane</keyword>
<organism evidence="5 6">
    <name type="scientific">Halarcobacter anaerophilus</name>
    <dbReference type="NCBI Taxonomy" id="877500"/>
    <lineage>
        <taxon>Bacteria</taxon>
        <taxon>Pseudomonadati</taxon>
        <taxon>Campylobacterota</taxon>
        <taxon>Epsilonproteobacteria</taxon>
        <taxon>Campylobacterales</taxon>
        <taxon>Arcobacteraceae</taxon>
        <taxon>Halarcobacter</taxon>
    </lineage>
</organism>
<feature type="domain" description="Leucine-binding protein" evidence="4">
    <location>
        <begin position="28"/>
        <end position="361"/>
    </location>
</feature>
<proteinExistence type="inferred from homology"/>
<evidence type="ECO:0000256" key="1">
    <source>
        <dbReference type="ARBA" id="ARBA00010062"/>
    </source>
</evidence>
<dbReference type="InterPro" id="IPR028082">
    <property type="entry name" value="Peripla_BP_I"/>
</dbReference>
<evidence type="ECO:0000256" key="2">
    <source>
        <dbReference type="ARBA" id="ARBA00022729"/>
    </source>
</evidence>
<dbReference type="PANTHER" id="PTHR30483">
    <property type="entry name" value="LEUCINE-SPECIFIC-BINDING PROTEIN"/>
    <property type="match status" value="1"/>
</dbReference>
<dbReference type="SUPFAM" id="SSF53822">
    <property type="entry name" value="Periplasmic binding protein-like I"/>
    <property type="match status" value="1"/>
</dbReference>
<keyword evidence="6" id="KW-1185">Reference proteome</keyword>
<name>A0A4Q0XY88_9BACT</name>
<evidence type="ECO:0000256" key="3">
    <source>
        <dbReference type="SAM" id="Phobius"/>
    </source>
</evidence>
<feature type="transmembrane region" description="Helical" evidence="3">
    <location>
        <begin position="6"/>
        <end position="23"/>
    </location>
</feature>
<dbReference type="Pfam" id="PF13458">
    <property type="entry name" value="Peripla_BP_6"/>
    <property type="match status" value="1"/>
</dbReference>
<evidence type="ECO:0000259" key="4">
    <source>
        <dbReference type="Pfam" id="PF13458"/>
    </source>
</evidence>
<reference evidence="5 6" key="1">
    <citation type="submission" date="2017-10" db="EMBL/GenBank/DDBJ databases">
        <title>Genomics of the genus Arcobacter.</title>
        <authorList>
            <person name="Perez-Cataluna A."/>
            <person name="Figueras M.J."/>
        </authorList>
    </citation>
    <scope>NUCLEOTIDE SEQUENCE [LARGE SCALE GENOMIC DNA]</scope>
    <source>
        <strain evidence="5 6">DSM 24636</strain>
    </source>
</reference>
<accession>A0A4Q0XY88</accession>
<gene>
    <name evidence="5" type="ORF">CRV06_09285</name>
</gene>
<dbReference type="InterPro" id="IPR051010">
    <property type="entry name" value="BCAA_transport"/>
</dbReference>
<dbReference type="AlphaFoldDB" id="A0A4Q0XY88"/>
<comment type="caution">
    <text evidence="5">The sequence shown here is derived from an EMBL/GenBank/DDBJ whole genome shotgun (WGS) entry which is preliminary data.</text>
</comment>
<keyword evidence="2" id="KW-0732">Signal</keyword>
<dbReference type="Gene3D" id="3.40.50.2300">
    <property type="match status" value="2"/>
</dbReference>
<dbReference type="STRING" id="877500.GCA_000935065_02058"/>
<sequence length="371" mass="42621">MKKYVFLILVIIVVILLFLTYFLKKDETIKIGFSGTLSGKYSTLGHSVLNGFLLAFDDVDYEVNDKKIKIIVKDDKQNEESAKSIINFFIKENIDLIVGNTTSAMTKISLSQILKNSKTFLFSVTSSSGEFSGKDDNFFRTQVALSKERFDILSRYLIKHNIKSLLAVYDYKNSSYSKNYLSSFQESFISSGGKSFIETISMKESFETILKKIKEKKDLDGVFIVANSVDSSRLIQFLKLNNINKKFCASGWAKNHEFLEDGGKAVNGTLFLSSYNENSVNKKYLDFIKRYKEKFKIEPTIFSAQAYETGKVILKILEKDSDLKNFKTNLLSIKKFEGLQGFLLFDKYGDIQREQYLTVVKDNEFKKIYNY</sequence>
<dbReference type="RefSeq" id="WP_044417739.1">
    <property type="nucleotide sequence ID" value="NZ_CP041070.1"/>
</dbReference>
<dbReference type="PANTHER" id="PTHR30483:SF6">
    <property type="entry name" value="PERIPLASMIC BINDING PROTEIN OF ABC TRANSPORTER FOR NATURAL AMINO ACIDS"/>
    <property type="match status" value="1"/>
</dbReference>
<dbReference type="Proteomes" id="UP000290191">
    <property type="component" value="Unassembled WGS sequence"/>
</dbReference>
<evidence type="ECO:0000313" key="5">
    <source>
        <dbReference type="EMBL" id="RXJ62650.1"/>
    </source>
</evidence>
<dbReference type="InterPro" id="IPR028081">
    <property type="entry name" value="Leu-bd"/>
</dbReference>
<dbReference type="EMBL" id="PDKO01000007">
    <property type="protein sequence ID" value="RXJ62650.1"/>
    <property type="molecule type" value="Genomic_DNA"/>
</dbReference>
<keyword evidence="3" id="KW-0472">Membrane</keyword>
<evidence type="ECO:0000313" key="6">
    <source>
        <dbReference type="Proteomes" id="UP000290191"/>
    </source>
</evidence>
<comment type="similarity">
    <text evidence="1">Belongs to the leucine-binding protein family.</text>
</comment>
<protein>
    <submittedName>
        <fullName evidence="5">ABC transporter substrate-binding protein</fullName>
    </submittedName>
</protein>
<dbReference type="OrthoDB" id="9783240at2"/>
<keyword evidence="3" id="KW-1133">Transmembrane helix</keyword>